<feature type="region of interest" description="Disordered" evidence="7">
    <location>
        <begin position="657"/>
        <end position="723"/>
    </location>
</feature>
<dbReference type="PROSITE" id="PS50067">
    <property type="entry name" value="KINESIN_MOTOR_2"/>
    <property type="match status" value="1"/>
</dbReference>
<dbReference type="FunFam" id="3.40.850.10:FF:000146">
    <property type="entry name" value="Kinesin-like protein"/>
    <property type="match status" value="1"/>
</dbReference>
<evidence type="ECO:0000256" key="7">
    <source>
        <dbReference type="SAM" id="MobiDB-lite"/>
    </source>
</evidence>
<dbReference type="InterPro" id="IPR027640">
    <property type="entry name" value="Kinesin-like_fam"/>
</dbReference>
<feature type="coiled-coil region" evidence="6">
    <location>
        <begin position="388"/>
        <end position="447"/>
    </location>
</feature>
<keyword evidence="4" id="KW-0206">Cytoskeleton</keyword>
<dbReference type="GO" id="GO:0005524">
    <property type="term" value="F:ATP binding"/>
    <property type="evidence" value="ECO:0007669"/>
    <property type="project" value="UniProtKB-UniRule"/>
</dbReference>
<dbReference type="InterPro" id="IPR036961">
    <property type="entry name" value="Kinesin_motor_dom_sf"/>
</dbReference>
<keyword evidence="6" id="KW-0175">Coiled coil</keyword>
<evidence type="ECO:0000256" key="2">
    <source>
        <dbReference type="ARBA" id="ARBA00022741"/>
    </source>
</evidence>
<comment type="similarity">
    <text evidence="5">Belongs to the TRAFAC class myosin-kinesin ATPase superfamily. Kinesin family.</text>
</comment>
<evidence type="ECO:0000259" key="8">
    <source>
        <dbReference type="PROSITE" id="PS50067"/>
    </source>
</evidence>
<dbReference type="GO" id="GO:0008017">
    <property type="term" value="F:microtubule binding"/>
    <property type="evidence" value="ECO:0007669"/>
    <property type="project" value="InterPro"/>
</dbReference>
<dbReference type="InterPro" id="IPR001752">
    <property type="entry name" value="Kinesin_motor_dom"/>
</dbReference>
<accession>A0A7M5X8X7</accession>
<keyword evidence="5" id="KW-0505">Motor protein</keyword>
<dbReference type="SMART" id="SM00129">
    <property type="entry name" value="KISc"/>
    <property type="match status" value="1"/>
</dbReference>
<dbReference type="PRINTS" id="PR00380">
    <property type="entry name" value="KINESINHEAVY"/>
</dbReference>
<dbReference type="PROSITE" id="PS00411">
    <property type="entry name" value="KINESIN_MOTOR_1"/>
    <property type="match status" value="1"/>
</dbReference>
<dbReference type="EnsemblMetazoa" id="CLYHEMT019430.1">
    <property type="protein sequence ID" value="CLYHEMP019430.1"/>
    <property type="gene ID" value="CLYHEMG019430"/>
</dbReference>
<dbReference type="Gene3D" id="1.10.10.1460">
    <property type="match status" value="1"/>
</dbReference>
<dbReference type="InterPro" id="IPR019821">
    <property type="entry name" value="Kinesin_motor_CS"/>
</dbReference>
<dbReference type="Gene3D" id="3.40.850.10">
    <property type="entry name" value="Kinesin motor domain"/>
    <property type="match status" value="1"/>
</dbReference>
<dbReference type="Proteomes" id="UP000594262">
    <property type="component" value="Unplaced"/>
</dbReference>
<protein>
    <recommendedName>
        <fullName evidence="8">Kinesin motor domain-containing protein</fullName>
    </recommendedName>
</protein>
<proteinExistence type="inferred from homology"/>
<reference evidence="9" key="1">
    <citation type="submission" date="2021-01" db="UniProtKB">
        <authorList>
            <consortium name="EnsemblMetazoa"/>
        </authorList>
    </citation>
    <scope>IDENTIFICATION</scope>
</reference>
<feature type="binding site" evidence="5">
    <location>
        <begin position="1122"/>
        <end position="1129"/>
    </location>
    <ligand>
        <name>ATP</name>
        <dbReference type="ChEBI" id="CHEBI:30616"/>
    </ligand>
</feature>
<evidence type="ECO:0000256" key="6">
    <source>
        <dbReference type="SAM" id="Coils"/>
    </source>
</evidence>
<dbReference type="GO" id="GO:0003777">
    <property type="term" value="F:microtubule motor activity"/>
    <property type="evidence" value="ECO:0007669"/>
    <property type="project" value="InterPro"/>
</dbReference>
<evidence type="ECO:0000256" key="3">
    <source>
        <dbReference type="ARBA" id="ARBA00022840"/>
    </source>
</evidence>
<organism evidence="9 10">
    <name type="scientific">Clytia hemisphaerica</name>
    <dbReference type="NCBI Taxonomy" id="252671"/>
    <lineage>
        <taxon>Eukaryota</taxon>
        <taxon>Metazoa</taxon>
        <taxon>Cnidaria</taxon>
        <taxon>Hydrozoa</taxon>
        <taxon>Hydroidolina</taxon>
        <taxon>Leptothecata</taxon>
        <taxon>Obeliida</taxon>
        <taxon>Clytiidae</taxon>
        <taxon>Clytia</taxon>
    </lineage>
</organism>
<feature type="coiled-coil region" evidence="6">
    <location>
        <begin position="475"/>
        <end position="540"/>
    </location>
</feature>
<dbReference type="SUPFAM" id="SSF52540">
    <property type="entry name" value="P-loop containing nucleoside triphosphate hydrolases"/>
    <property type="match status" value="1"/>
</dbReference>
<feature type="coiled-coil region" evidence="6">
    <location>
        <begin position="220"/>
        <end position="342"/>
    </location>
</feature>
<dbReference type="GO" id="GO:0005856">
    <property type="term" value="C:cytoskeleton"/>
    <property type="evidence" value="ECO:0007669"/>
    <property type="project" value="UniProtKB-SubCell"/>
</dbReference>
<dbReference type="OrthoDB" id="3176171at2759"/>
<feature type="compositionally biased region" description="Basic and acidic residues" evidence="7">
    <location>
        <begin position="51"/>
        <end position="68"/>
    </location>
</feature>
<keyword evidence="3 5" id="KW-0067">ATP-binding</keyword>
<feature type="region of interest" description="Disordered" evidence="7">
    <location>
        <begin position="1"/>
        <end position="74"/>
    </location>
</feature>
<feature type="compositionally biased region" description="Basic and acidic residues" evidence="7">
    <location>
        <begin position="686"/>
        <end position="723"/>
    </location>
</feature>
<evidence type="ECO:0000313" key="10">
    <source>
        <dbReference type="Proteomes" id="UP000594262"/>
    </source>
</evidence>
<feature type="compositionally biased region" description="Basic and acidic residues" evidence="7">
    <location>
        <begin position="621"/>
        <end position="631"/>
    </location>
</feature>
<keyword evidence="10" id="KW-1185">Reference proteome</keyword>
<evidence type="ECO:0000256" key="4">
    <source>
        <dbReference type="ARBA" id="ARBA00023212"/>
    </source>
</evidence>
<name>A0A7M5X8X7_9CNID</name>
<feature type="domain" description="Kinesin motor" evidence="8">
    <location>
        <begin position="1042"/>
        <end position="1363"/>
    </location>
</feature>
<dbReference type="Pfam" id="PF00225">
    <property type="entry name" value="Kinesin"/>
    <property type="match status" value="1"/>
</dbReference>
<dbReference type="GO" id="GO:0007018">
    <property type="term" value="P:microtubule-based movement"/>
    <property type="evidence" value="ECO:0007669"/>
    <property type="project" value="InterPro"/>
</dbReference>
<dbReference type="InterPro" id="IPR027417">
    <property type="entry name" value="P-loop_NTPase"/>
</dbReference>
<evidence type="ECO:0000256" key="5">
    <source>
        <dbReference type="PROSITE-ProRule" id="PRU00283"/>
    </source>
</evidence>
<sequence length="1397" mass="160236">VETFELQHVYDNPMTRDTSSSKLIPKIEEIDDTEQQGQEMKEKEEEEDFKFEEPEAFGEKSDAEKPVEEGEEGGTQELQLIEEAILAPPQASGEHLAYIPMDYAKECIQKVIEDMKKMKANHFEVVEKIQQQYQLIEEESQVQFNNYVIKLRGEYSTKVATFRHVLESHQADYKQKQNFYEQAIKSLRDKNRALLIEKRNYLLKTKDQNAKNEKEKNQILSDLTQMLDQKHKEYVALRQRLIDERTDREQVEAENTELRNHLNELNSKLTHSSGDNKHLIEELNTLKENHHKLTVEHEELENEKSSVVKEKDELFESSTKSIEELNTNIEELKLKIKELEERPPVEVIKEVQVQRDASIATEDNVVAVAQPVAILQEDSSPKVDPSELEDLREQIQRKQNTIDGLRSDNEEKEKDWKKKCEELEIAMKELRNEKNILNMEVINVQEKNNILHKRLETMLNEVMDSVNTDETADKLSELNTRKESLTTDIEKLEKEIKEWEESFKEEHGREPKEDDRDENVIALHEKLRKKREEMRMVERDITVLSMLIDGTLPDDMKQQDDGMTVVSDTSDEFRKQFEVQKAELEEDIAKYKERIEEQEIEIQKLKDDIVELEAREPSERVVEKVVEKSVEGESSEDNSEAIAKLQEELTEAIERAEELEKEHETELESQRKHAHKLDKKLTKSQRNLEEAENKKRELESQLKIAKESAEADSNSKQEKIDQLQKELDKLNEEKIAKFPVKAKTEIKALQEKLKQLEGQQDGSSQELLDLKTKNSELIEQVNNLSIDVEKLKAKETELQNLQEIEKKYKELKKKYKALEAKKVVAKPVPAASSKSADPAEIKKLEKKIVELEKQLERATALDDKPKKDSKAGDSKVDPKAFNKLEKSNELLKEKVESLKNAAKADADKIKELQEKVKEAKSKGDEKSAKKQEKALKDLQKKLESEEKKNNKNKEGWDKAKEEIKDLNKEIDDLKSDLKKDKAELAKLSVAAKEGLEAMEKVDELKKRDKDLTEENKNLAENFNSERILRKKYYNMVEDMKGKIRVYARARPLSRSELDRGNHSIISSPDEYSLIIQTARGPKDFQYDAVFTPDHNQEKVFEDTNNLIQSAVDGYNVCIFAYGQTGSGKTFTMIGDKEQKFPGIAPRSFQAIYSLIDENKGKFSFKTSMYMMELYRDNLIDLFADAKNPAKLDIKKDKKGMVVVTGALVKEASNAEELMTLFEEGSSSRHIASTKMNAESSRSHLVLSIVIESTNLTSGVVVKGKLSLVDLAGSERANKTGATAEQLKEAQSINKSLSALGDVISALSSEQSFIPYRNNKLTMLMQDSLGGNAKTLMFVNISPADYNADETITSLTYASRVKLITNDASKNSDNKEIARLKGIIAKMKKGESVDDDDV</sequence>
<feature type="region of interest" description="Disordered" evidence="7">
    <location>
        <begin position="621"/>
        <end position="641"/>
    </location>
</feature>
<keyword evidence="4" id="KW-0963">Cytoplasm</keyword>
<comment type="subcellular location">
    <subcellularLocation>
        <location evidence="1">Cytoplasm</location>
        <location evidence="1">Cytoskeleton</location>
    </subcellularLocation>
</comment>
<evidence type="ECO:0000256" key="1">
    <source>
        <dbReference type="ARBA" id="ARBA00004245"/>
    </source>
</evidence>
<feature type="region of interest" description="Disordered" evidence="7">
    <location>
        <begin position="856"/>
        <end position="883"/>
    </location>
</feature>
<dbReference type="PANTHER" id="PTHR47972:SF16">
    <property type="entry name" value="KINESIN-LIKE PROTEIN"/>
    <property type="match status" value="1"/>
</dbReference>
<keyword evidence="2 5" id="KW-0547">Nucleotide-binding</keyword>
<feature type="region of interest" description="Disordered" evidence="7">
    <location>
        <begin position="915"/>
        <end position="958"/>
    </location>
</feature>
<dbReference type="PANTHER" id="PTHR47972">
    <property type="entry name" value="KINESIN-LIKE PROTEIN KLP-3"/>
    <property type="match status" value="1"/>
</dbReference>
<evidence type="ECO:0000313" key="9">
    <source>
        <dbReference type="EnsemblMetazoa" id="CLYHEMP019430.1"/>
    </source>
</evidence>
<feature type="compositionally biased region" description="Basic and acidic residues" evidence="7">
    <location>
        <begin position="657"/>
        <end position="671"/>
    </location>
</feature>